<comment type="similarity">
    <text evidence="1 7">Belongs to the Lgt family.</text>
</comment>
<dbReference type="PANTHER" id="PTHR30589:SF0">
    <property type="entry name" value="PHOSPHATIDYLGLYCEROL--PROLIPOPROTEIN DIACYLGLYCERYL TRANSFERASE"/>
    <property type="match status" value="1"/>
</dbReference>
<dbReference type="PANTHER" id="PTHR30589">
    <property type="entry name" value="PROLIPOPROTEIN DIACYLGLYCERYL TRANSFERASE"/>
    <property type="match status" value="1"/>
</dbReference>
<feature type="transmembrane region" description="Helical" evidence="7">
    <location>
        <begin position="188"/>
        <end position="206"/>
    </location>
</feature>
<keyword evidence="5 7" id="KW-1133">Transmembrane helix</keyword>
<keyword evidence="6 7" id="KW-0472">Membrane</keyword>
<feature type="transmembrane region" description="Helical" evidence="7">
    <location>
        <begin position="163"/>
        <end position="181"/>
    </location>
</feature>
<dbReference type="HAMAP" id="MF_01147">
    <property type="entry name" value="Lgt"/>
    <property type="match status" value="1"/>
</dbReference>
<evidence type="ECO:0000256" key="2">
    <source>
        <dbReference type="ARBA" id="ARBA00022475"/>
    </source>
</evidence>
<dbReference type="InterPro" id="IPR001640">
    <property type="entry name" value="Lgt"/>
</dbReference>
<keyword evidence="4 7" id="KW-0812">Transmembrane</keyword>
<dbReference type="UniPathway" id="UPA00664"/>
<comment type="pathway">
    <text evidence="7">Protein modification; lipoprotein biosynthesis (diacylglyceryl transfer).</text>
</comment>
<dbReference type="AlphaFoldDB" id="A0A7C2EJH5"/>
<keyword evidence="2 7" id="KW-1003">Cell membrane</keyword>
<evidence type="ECO:0000256" key="4">
    <source>
        <dbReference type="ARBA" id="ARBA00022692"/>
    </source>
</evidence>
<dbReference type="GO" id="GO:0008961">
    <property type="term" value="F:phosphatidylglycerol-prolipoprotein diacylglyceryl transferase activity"/>
    <property type="evidence" value="ECO:0007669"/>
    <property type="project" value="UniProtKB-UniRule"/>
</dbReference>
<feature type="transmembrane region" description="Helical" evidence="7">
    <location>
        <begin position="115"/>
        <end position="138"/>
    </location>
</feature>
<evidence type="ECO:0000256" key="1">
    <source>
        <dbReference type="ARBA" id="ARBA00007150"/>
    </source>
</evidence>
<reference evidence="8" key="1">
    <citation type="journal article" date="2020" name="mSystems">
        <title>Genome- and Community-Level Interaction Insights into Carbon Utilization and Element Cycling Functions of Hydrothermarchaeota in Hydrothermal Sediment.</title>
        <authorList>
            <person name="Zhou Z."/>
            <person name="Liu Y."/>
            <person name="Xu W."/>
            <person name="Pan J."/>
            <person name="Luo Z.H."/>
            <person name="Li M."/>
        </authorList>
    </citation>
    <scope>NUCLEOTIDE SEQUENCE [LARGE SCALE GENOMIC DNA]</scope>
    <source>
        <strain evidence="8">SpSt-300</strain>
    </source>
</reference>
<sequence length="246" mass="27030">MWPILFYLGGFAVHSYGVLLAVAVLVGLITAEREAKRRGIDPDFVLNLAMLLVVAGIIGSRIVYVLVEWPYFAAHPQEIPRVWDGGLSFYGAVIVAVPLAWLYSRKGGLLRFGDVADITAVGAAAGYPFARIGCFLNGCCYGKPTTVPWAVAFPFDGVPRHPTQLYAVLFGVLIFGAILYFRRRQRFAGQLAILYLVFYSVYRFFIDFFRVSPPAGAYLTLGQAMSLLVAGVALVVLAVRWRGARP</sequence>
<evidence type="ECO:0000256" key="3">
    <source>
        <dbReference type="ARBA" id="ARBA00022679"/>
    </source>
</evidence>
<feature type="binding site" evidence="7">
    <location>
        <position position="131"/>
    </location>
    <ligand>
        <name>a 1,2-diacyl-sn-glycero-3-phospho-(1'-sn-glycerol)</name>
        <dbReference type="ChEBI" id="CHEBI:64716"/>
    </ligand>
</feature>
<keyword evidence="3 7" id="KW-0808">Transferase</keyword>
<keyword evidence="8" id="KW-0449">Lipoprotein</keyword>
<evidence type="ECO:0000256" key="7">
    <source>
        <dbReference type="HAMAP-Rule" id="MF_01147"/>
    </source>
</evidence>
<dbReference type="NCBIfam" id="TIGR00544">
    <property type="entry name" value="lgt"/>
    <property type="match status" value="1"/>
</dbReference>
<proteinExistence type="inferred from homology"/>
<dbReference type="EMBL" id="DSMU01000177">
    <property type="protein sequence ID" value="HEL65583.1"/>
    <property type="molecule type" value="Genomic_DNA"/>
</dbReference>
<evidence type="ECO:0000256" key="5">
    <source>
        <dbReference type="ARBA" id="ARBA00022989"/>
    </source>
</evidence>
<comment type="caution">
    <text evidence="8">The sequence shown here is derived from an EMBL/GenBank/DDBJ whole genome shotgun (WGS) entry which is preliminary data.</text>
</comment>
<organism evidence="8">
    <name type="scientific">Ammonifex degensii</name>
    <dbReference type="NCBI Taxonomy" id="42838"/>
    <lineage>
        <taxon>Bacteria</taxon>
        <taxon>Bacillati</taxon>
        <taxon>Bacillota</taxon>
        <taxon>Clostridia</taxon>
        <taxon>Thermoanaerobacterales</taxon>
        <taxon>Thermoanaerobacteraceae</taxon>
        <taxon>Ammonifex</taxon>
    </lineage>
</organism>
<dbReference type="GO" id="GO:0005886">
    <property type="term" value="C:plasma membrane"/>
    <property type="evidence" value="ECO:0007669"/>
    <property type="project" value="UniProtKB-SubCell"/>
</dbReference>
<comment type="function">
    <text evidence="7">Catalyzes the transfer of the diacylglyceryl group from phosphatidylglycerol to the sulfhydryl group of the N-terminal cysteine of a prolipoprotein, the first step in the formation of mature lipoproteins.</text>
</comment>
<feature type="transmembrane region" description="Helical" evidence="7">
    <location>
        <begin position="44"/>
        <end position="67"/>
    </location>
</feature>
<accession>A0A7C2EJH5</accession>
<name>A0A7C2EJH5_9THEO</name>
<feature type="transmembrane region" description="Helical" evidence="7">
    <location>
        <begin position="87"/>
        <end position="103"/>
    </location>
</feature>
<gene>
    <name evidence="7 8" type="primary">lgt</name>
    <name evidence="8" type="ORF">ENQ34_02735</name>
</gene>
<feature type="transmembrane region" description="Helical" evidence="7">
    <location>
        <begin position="6"/>
        <end position="32"/>
    </location>
</feature>
<evidence type="ECO:0000256" key="6">
    <source>
        <dbReference type="ARBA" id="ARBA00023136"/>
    </source>
</evidence>
<protein>
    <recommendedName>
        <fullName evidence="7">Phosphatidylglycerol--prolipoprotein diacylglyceryl transferase</fullName>
        <ecNumber evidence="7">2.5.1.145</ecNumber>
    </recommendedName>
</protein>
<feature type="transmembrane region" description="Helical" evidence="7">
    <location>
        <begin position="218"/>
        <end position="239"/>
    </location>
</feature>
<evidence type="ECO:0000313" key="8">
    <source>
        <dbReference type="EMBL" id="HEL65583.1"/>
    </source>
</evidence>
<dbReference type="Pfam" id="PF01790">
    <property type="entry name" value="LGT"/>
    <property type="match status" value="1"/>
</dbReference>
<dbReference type="GO" id="GO:0042158">
    <property type="term" value="P:lipoprotein biosynthetic process"/>
    <property type="evidence" value="ECO:0007669"/>
    <property type="project" value="UniProtKB-UniRule"/>
</dbReference>
<comment type="catalytic activity">
    <reaction evidence="7">
        <text>L-cysteinyl-[prolipoprotein] + a 1,2-diacyl-sn-glycero-3-phospho-(1'-sn-glycerol) = an S-1,2-diacyl-sn-glyceryl-L-cysteinyl-[prolipoprotein] + sn-glycerol 1-phosphate + H(+)</text>
        <dbReference type="Rhea" id="RHEA:56712"/>
        <dbReference type="Rhea" id="RHEA-COMP:14679"/>
        <dbReference type="Rhea" id="RHEA-COMP:14680"/>
        <dbReference type="ChEBI" id="CHEBI:15378"/>
        <dbReference type="ChEBI" id="CHEBI:29950"/>
        <dbReference type="ChEBI" id="CHEBI:57685"/>
        <dbReference type="ChEBI" id="CHEBI:64716"/>
        <dbReference type="ChEBI" id="CHEBI:140658"/>
        <dbReference type="EC" id="2.5.1.145"/>
    </reaction>
</comment>
<dbReference type="EC" id="2.5.1.145" evidence="7"/>
<comment type="subcellular location">
    <subcellularLocation>
        <location evidence="7">Cell membrane</location>
        <topology evidence="7">Multi-pass membrane protein</topology>
    </subcellularLocation>
</comment>